<dbReference type="RefSeq" id="WP_311603801.1">
    <property type="nucleotide sequence ID" value="NZ_JAVRFG010000034.1"/>
</dbReference>
<protein>
    <submittedName>
        <fullName evidence="1">Type II toxin-antitoxin system RelE/ParE family toxin</fullName>
    </submittedName>
</protein>
<proteinExistence type="predicted"/>
<comment type="caution">
    <text evidence="1">The sequence shown here is derived from an EMBL/GenBank/DDBJ whole genome shotgun (WGS) entry which is preliminary data.</text>
</comment>
<dbReference type="Proteomes" id="UP001180556">
    <property type="component" value="Unassembled WGS sequence"/>
</dbReference>
<dbReference type="InterPro" id="IPR009241">
    <property type="entry name" value="HigB-like"/>
</dbReference>
<dbReference type="EMBL" id="JAVRFG010000034">
    <property type="protein sequence ID" value="MDT0493540.1"/>
    <property type="molecule type" value="Genomic_DNA"/>
</dbReference>
<sequence>MQFKIIVVEPARSWLHDLRRHDRDTLLQVAAAISILQTEGPALGRPLVDRITGSTLANLKELRPGSSGSSEVRILFVFDSERNAVILVGGDKSGTWSGWYRTAIKAAEDAYEAYRDGKG</sequence>
<dbReference type="Pfam" id="PF05973">
    <property type="entry name" value="Gp49"/>
    <property type="match status" value="1"/>
</dbReference>
<accession>A0ABU2W7S4</accession>
<evidence type="ECO:0000313" key="2">
    <source>
        <dbReference type="Proteomes" id="UP001180556"/>
    </source>
</evidence>
<evidence type="ECO:0000313" key="1">
    <source>
        <dbReference type="EMBL" id="MDT0493540.1"/>
    </source>
</evidence>
<name>A0ABU2W7S4_9ACTN</name>
<organism evidence="1 2">
    <name type="scientific">Streptomyces stephensoniae</name>
    <dbReference type="NCBI Taxonomy" id="3375367"/>
    <lineage>
        <taxon>Bacteria</taxon>
        <taxon>Bacillati</taxon>
        <taxon>Actinomycetota</taxon>
        <taxon>Actinomycetes</taxon>
        <taxon>Kitasatosporales</taxon>
        <taxon>Streptomycetaceae</taxon>
        <taxon>Streptomyces</taxon>
    </lineage>
</organism>
<gene>
    <name evidence="1" type="ORF">RM717_23865</name>
</gene>
<keyword evidence="2" id="KW-1185">Reference proteome</keyword>
<reference evidence="2" key="1">
    <citation type="submission" date="2023-07" db="EMBL/GenBank/DDBJ databases">
        <title>30 novel species of actinomycetes from the DSMZ collection.</title>
        <authorList>
            <person name="Nouioui I."/>
        </authorList>
    </citation>
    <scope>NUCLEOTIDE SEQUENCE [LARGE SCALE GENOMIC DNA]</scope>
    <source>
        <strain evidence="2">DSM 40932</strain>
    </source>
</reference>